<evidence type="ECO:0000256" key="1">
    <source>
        <dbReference type="ARBA" id="ARBA00022679"/>
    </source>
</evidence>
<accession>X0S4N3</accession>
<dbReference type="EMBL" id="BARS01002997">
    <property type="protein sequence ID" value="GAF76003.1"/>
    <property type="molecule type" value="Genomic_DNA"/>
</dbReference>
<dbReference type="AlphaFoldDB" id="X0S4N3"/>
<dbReference type="Pfam" id="PF00370">
    <property type="entry name" value="FGGY_N"/>
    <property type="match status" value="1"/>
</dbReference>
<dbReference type="PANTHER" id="PTHR43095:SF5">
    <property type="entry name" value="XYLULOSE KINASE"/>
    <property type="match status" value="1"/>
</dbReference>
<dbReference type="GO" id="GO:0016301">
    <property type="term" value="F:kinase activity"/>
    <property type="evidence" value="ECO:0007669"/>
    <property type="project" value="UniProtKB-KW"/>
</dbReference>
<protein>
    <recommendedName>
        <fullName evidence="3">Carbohydrate kinase FGGY N-terminal domain-containing protein</fullName>
    </recommendedName>
</protein>
<evidence type="ECO:0000259" key="3">
    <source>
        <dbReference type="Pfam" id="PF00370"/>
    </source>
</evidence>
<dbReference type="SUPFAM" id="SSF53067">
    <property type="entry name" value="Actin-like ATPase domain"/>
    <property type="match status" value="1"/>
</dbReference>
<dbReference type="InterPro" id="IPR050406">
    <property type="entry name" value="FGGY_Carb_Kinase"/>
</dbReference>
<feature type="domain" description="Carbohydrate kinase FGGY N-terminal" evidence="3">
    <location>
        <begin position="6"/>
        <end position="246"/>
    </location>
</feature>
<dbReference type="InterPro" id="IPR018484">
    <property type="entry name" value="FGGY_N"/>
</dbReference>
<proteinExistence type="predicted"/>
<dbReference type="InterPro" id="IPR043129">
    <property type="entry name" value="ATPase_NBD"/>
</dbReference>
<reference evidence="4" key="1">
    <citation type="journal article" date="2014" name="Front. Microbiol.">
        <title>High frequency of phylogenetically diverse reductive dehalogenase-homologous genes in deep subseafloor sedimentary metagenomes.</title>
        <authorList>
            <person name="Kawai M."/>
            <person name="Futagami T."/>
            <person name="Toyoda A."/>
            <person name="Takaki Y."/>
            <person name="Nishi S."/>
            <person name="Hori S."/>
            <person name="Arai W."/>
            <person name="Tsubouchi T."/>
            <person name="Morono Y."/>
            <person name="Uchiyama I."/>
            <person name="Ito T."/>
            <person name="Fujiyama A."/>
            <person name="Inagaki F."/>
            <person name="Takami H."/>
        </authorList>
    </citation>
    <scope>NUCLEOTIDE SEQUENCE</scope>
    <source>
        <strain evidence="4">Expedition CK06-06</strain>
    </source>
</reference>
<name>X0S4N3_9ZZZZ</name>
<sequence length="306" mass="32513">MPKDILIGIDVGTTALKAAAFDADGGDLLASASQRLRVTSAAEGAREQNAAALTLALRRTLGALEAELGSAWRRVAGLGLAAQGGSGAIVDRSTGKPSTPMVLWNDGRTFRYQACIGQMKAPRYWRALTLQDNPGAGLGRLAWMKEKHPHLFHNENIYCGAGEYLYFQLTGQWRQDAGNALQIGCYDAVRQRLVRGPMDLVGVPLSFVAPMREGHETNPLSAKASQLLRLAEGIPVAGPYMDHETGYLSAVGLSHRPLQCSLGTAWVGNFIIPEIAGDKAPLVLVMPAPLGKGQLIVLPLAAGNVA</sequence>
<dbReference type="PANTHER" id="PTHR43095">
    <property type="entry name" value="SUGAR KINASE"/>
    <property type="match status" value="1"/>
</dbReference>
<keyword evidence="2" id="KW-0418">Kinase</keyword>
<dbReference type="Gene3D" id="3.30.420.40">
    <property type="match status" value="1"/>
</dbReference>
<comment type="caution">
    <text evidence="4">The sequence shown here is derived from an EMBL/GenBank/DDBJ whole genome shotgun (WGS) entry which is preliminary data.</text>
</comment>
<organism evidence="4">
    <name type="scientific">marine sediment metagenome</name>
    <dbReference type="NCBI Taxonomy" id="412755"/>
    <lineage>
        <taxon>unclassified sequences</taxon>
        <taxon>metagenomes</taxon>
        <taxon>ecological metagenomes</taxon>
    </lineage>
</organism>
<keyword evidence="1" id="KW-0808">Transferase</keyword>
<dbReference type="GO" id="GO:0005975">
    <property type="term" value="P:carbohydrate metabolic process"/>
    <property type="evidence" value="ECO:0007669"/>
    <property type="project" value="InterPro"/>
</dbReference>
<gene>
    <name evidence="4" type="ORF">S01H1_05767</name>
</gene>
<evidence type="ECO:0000313" key="4">
    <source>
        <dbReference type="EMBL" id="GAF76003.1"/>
    </source>
</evidence>
<evidence type="ECO:0000256" key="2">
    <source>
        <dbReference type="ARBA" id="ARBA00022777"/>
    </source>
</evidence>
<feature type="non-terminal residue" evidence="4">
    <location>
        <position position="306"/>
    </location>
</feature>